<protein>
    <submittedName>
        <fullName evidence="1">Uncharacterized protein</fullName>
    </submittedName>
</protein>
<accession>A0A6L6G993</accession>
<proteinExistence type="predicted"/>
<dbReference type="EMBL" id="WLXI01000048">
    <property type="protein sequence ID" value="MTD02045.1"/>
    <property type="molecule type" value="Genomic_DNA"/>
</dbReference>
<dbReference type="AlphaFoldDB" id="A0A6L6G993"/>
<organism evidence="1 2">
    <name type="scientific">Streptococcus uberis</name>
    <dbReference type="NCBI Taxonomy" id="1349"/>
    <lineage>
        <taxon>Bacteria</taxon>
        <taxon>Bacillati</taxon>
        <taxon>Bacillota</taxon>
        <taxon>Bacilli</taxon>
        <taxon>Lactobacillales</taxon>
        <taxon>Streptococcaceae</taxon>
        <taxon>Streptococcus</taxon>
    </lineage>
</organism>
<name>A0A6L6G993_STRUB</name>
<comment type="caution">
    <text evidence="1">The sequence shown here is derived from an EMBL/GenBank/DDBJ whole genome shotgun (WGS) entry which is preliminary data.</text>
</comment>
<evidence type="ECO:0000313" key="1">
    <source>
        <dbReference type="EMBL" id="MTD02045.1"/>
    </source>
</evidence>
<gene>
    <name evidence="1" type="ORF">GKS16_07150</name>
</gene>
<reference evidence="1 2" key="1">
    <citation type="submission" date="2019-11" db="EMBL/GenBank/DDBJ databases">
        <title>Streptococcus uberis isolated from clinical mastitis cases on a southeastern Queensland dairy.</title>
        <authorList>
            <person name="Workentine M.L."/>
            <person name="Price R."/>
            <person name="Olchowy T."/>
        </authorList>
    </citation>
    <scope>NUCLEOTIDE SEQUENCE [LARGE SCALE GENOMIC DNA]</scope>
    <source>
        <strain evidence="1 2">OLC4459-A17</strain>
    </source>
</reference>
<dbReference type="RefSeq" id="WP_154617638.1">
    <property type="nucleotide sequence ID" value="NZ_WLXE01000012.1"/>
</dbReference>
<dbReference type="Proteomes" id="UP000483839">
    <property type="component" value="Unassembled WGS sequence"/>
</dbReference>
<evidence type="ECO:0000313" key="2">
    <source>
        <dbReference type="Proteomes" id="UP000483839"/>
    </source>
</evidence>
<sequence length="69" mass="8344">MEWHDWVMYQPQTKSDIITKIENDGYTYPHYDKLKNKVRYIISVLDIKRDCQKVGIDMSEVYPLQTTLF</sequence>